<dbReference type="Pfam" id="PF08668">
    <property type="entry name" value="HDOD"/>
    <property type="match status" value="1"/>
</dbReference>
<dbReference type="PANTHER" id="PTHR33525:SF4">
    <property type="entry name" value="CYCLIC DI-GMP PHOSPHODIESTERASE CDGJ"/>
    <property type="match status" value="1"/>
</dbReference>
<feature type="domain" description="HDOD" evidence="5">
    <location>
        <begin position="278"/>
        <end position="473"/>
    </location>
</feature>
<dbReference type="InterPro" id="IPR011006">
    <property type="entry name" value="CheY-like_superfamily"/>
</dbReference>
<dbReference type="GO" id="GO:0004672">
    <property type="term" value="F:protein kinase activity"/>
    <property type="evidence" value="ECO:0007669"/>
    <property type="project" value="UniProtKB-ARBA"/>
</dbReference>
<dbReference type="RefSeq" id="WP_193113653.1">
    <property type="nucleotide sequence ID" value="NZ_CP041165.1"/>
</dbReference>
<dbReference type="InterPro" id="IPR052340">
    <property type="entry name" value="RNase_Y/CdgJ"/>
</dbReference>
<feature type="modified residue" description="Phosphohistidine" evidence="1">
    <location>
        <position position="51"/>
    </location>
</feature>
<dbReference type="PANTHER" id="PTHR33525">
    <property type="match status" value="1"/>
</dbReference>
<dbReference type="AlphaFoldDB" id="A0A7M3V8Y7"/>
<sequence length="535" mass="61739">MPKEHTFDQEIYEIFLDQLEDESVEIQNCLDSLEKNQEYKDCINKLFRIFHSLKANSGYFHFYELEKLAAKVESVLNALRESVPPLSKNVHDWLKNVFTQYFKWIEELQSGAKELSKIKQNLLNEVHICEAVENDPLSLLKKYKLYYFHDKKQVSDKLISFLERYTREVVLCDDLEQFRELIQEKPGELCIIDTKNKSIQALRILYKYAPRTALIVLLNKTDTTTRKKLMIQGVHHLITYPIRPDELKRELITVTESHFGERKFVIANKEIENFVLGLQAFPNSIRNIQSICNSDEASIKDLIQAVKQDPVIAGIVMQEVKNPLYNLPEIKTIDKAVSLLGKKYLNAIVLKQLHKNFDFSDLEVYKISYKQFSDVATKRYLLMLKWYSKVSISALATLSTAAILGNLGQLLIAKELKKNKKDGVFKIFLEHSPIEYAEQKVIHTTTARVSSNILSFWNLDRDIVDSVRFSDNPQHAPVEVYDLALANHVVFYLIGLDGKINPTIPKKMEQLLVKQGLNVETLQNALNSVIELSQG</sequence>
<evidence type="ECO:0000259" key="3">
    <source>
        <dbReference type="PROSITE" id="PS50110"/>
    </source>
</evidence>
<dbReference type="SMART" id="SM00073">
    <property type="entry name" value="HPT"/>
    <property type="match status" value="1"/>
</dbReference>
<protein>
    <submittedName>
        <fullName evidence="6">HDOD domain-containing protein</fullName>
    </submittedName>
</protein>
<dbReference type="PROSITE" id="PS50894">
    <property type="entry name" value="HPT"/>
    <property type="match status" value="1"/>
</dbReference>
<dbReference type="SUPFAM" id="SSF47226">
    <property type="entry name" value="Histidine-containing phosphotransfer domain, HPT domain"/>
    <property type="match status" value="1"/>
</dbReference>
<reference evidence="6 7" key="1">
    <citation type="submission" date="2019-06" db="EMBL/GenBank/DDBJ databases">
        <title>Sulfurimonas gotlandica sp. nov., a chemoautotrophic and psychrotolerant epsilonproteobacterium isolated from a pelagic redoxcline, and an emended description of the genus Sulfurimonas.</title>
        <authorList>
            <person name="Wang S."/>
            <person name="Jiang L."/>
            <person name="Shao Z."/>
        </authorList>
    </citation>
    <scope>NUCLEOTIDE SEQUENCE [LARGE SCALE GENOMIC DNA]</scope>
    <source>
        <strain evidence="6 7">B2</strain>
    </source>
</reference>
<dbReference type="EMBL" id="CP041165">
    <property type="protein sequence ID" value="QOP40220.1"/>
    <property type="molecule type" value="Genomic_DNA"/>
</dbReference>
<dbReference type="InterPro" id="IPR013976">
    <property type="entry name" value="HDOD"/>
</dbReference>
<evidence type="ECO:0000259" key="5">
    <source>
        <dbReference type="PROSITE" id="PS51833"/>
    </source>
</evidence>
<feature type="domain" description="Response regulatory" evidence="3">
    <location>
        <begin position="144"/>
        <end position="255"/>
    </location>
</feature>
<evidence type="ECO:0000259" key="4">
    <source>
        <dbReference type="PROSITE" id="PS50894"/>
    </source>
</evidence>
<keyword evidence="7" id="KW-1185">Reference proteome</keyword>
<dbReference type="SUPFAM" id="SSF52172">
    <property type="entry name" value="CheY-like"/>
    <property type="match status" value="1"/>
</dbReference>
<dbReference type="GO" id="GO:0000160">
    <property type="term" value="P:phosphorelay signal transduction system"/>
    <property type="evidence" value="ECO:0007669"/>
    <property type="project" value="InterPro"/>
</dbReference>
<gene>
    <name evidence="6" type="ORF">FJR03_00075</name>
</gene>
<dbReference type="Gene3D" id="1.20.120.160">
    <property type="entry name" value="HPT domain"/>
    <property type="match status" value="1"/>
</dbReference>
<dbReference type="SUPFAM" id="SSF109604">
    <property type="entry name" value="HD-domain/PDEase-like"/>
    <property type="match status" value="1"/>
</dbReference>
<organism evidence="6 7">
    <name type="scientific">Sulfurimonas marina</name>
    <dbReference type="NCBI Taxonomy" id="2590551"/>
    <lineage>
        <taxon>Bacteria</taxon>
        <taxon>Pseudomonadati</taxon>
        <taxon>Campylobacterota</taxon>
        <taxon>Epsilonproteobacteria</taxon>
        <taxon>Campylobacterales</taxon>
        <taxon>Sulfurimonadaceae</taxon>
        <taxon>Sulfurimonas</taxon>
    </lineage>
</organism>
<evidence type="ECO:0000256" key="1">
    <source>
        <dbReference type="PROSITE-ProRule" id="PRU00110"/>
    </source>
</evidence>
<feature type="domain" description="HPt" evidence="4">
    <location>
        <begin position="4"/>
        <end position="111"/>
    </location>
</feature>
<proteinExistence type="predicted"/>
<dbReference type="InterPro" id="IPR036641">
    <property type="entry name" value="HPT_dom_sf"/>
</dbReference>
<dbReference type="KEGG" id="smax:FJR03_00075"/>
<evidence type="ECO:0000313" key="7">
    <source>
        <dbReference type="Proteomes" id="UP000593910"/>
    </source>
</evidence>
<dbReference type="PROSITE" id="PS51833">
    <property type="entry name" value="HDOD"/>
    <property type="match status" value="1"/>
</dbReference>
<dbReference type="Proteomes" id="UP000593910">
    <property type="component" value="Chromosome"/>
</dbReference>
<dbReference type="Gene3D" id="3.40.50.2300">
    <property type="match status" value="1"/>
</dbReference>
<accession>A0A7M3V8Y7</accession>
<evidence type="ECO:0000313" key="6">
    <source>
        <dbReference type="EMBL" id="QOP40220.1"/>
    </source>
</evidence>
<dbReference type="InterPro" id="IPR008207">
    <property type="entry name" value="Sig_transdc_His_kin_Hpt_dom"/>
</dbReference>
<name>A0A7M3V8Y7_9BACT</name>
<feature type="modified residue" description="4-aspartylphosphate" evidence="2">
    <location>
        <position position="193"/>
    </location>
</feature>
<dbReference type="CDD" id="cd00088">
    <property type="entry name" value="HPT"/>
    <property type="match status" value="1"/>
</dbReference>
<evidence type="ECO:0000256" key="2">
    <source>
        <dbReference type="PROSITE-ProRule" id="PRU00169"/>
    </source>
</evidence>
<dbReference type="Pfam" id="PF01627">
    <property type="entry name" value="Hpt"/>
    <property type="match status" value="1"/>
</dbReference>
<dbReference type="PROSITE" id="PS50110">
    <property type="entry name" value="RESPONSE_REGULATORY"/>
    <property type="match status" value="1"/>
</dbReference>
<dbReference type="InterPro" id="IPR001789">
    <property type="entry name" value="Sig_transdc_resp-reg_receiver"/>
</dbReference>
<dbReference type="Gene3D" id="1.10.3210.10">
    <property type="entry name" value="Hypothetical protein af1432"/>
    <property type="match status" value="1"/>
</dbReference>
<keyword evidence="2" id="KW-0597">Phosphoprotein</keyword>